<dbReference type="Pfam" id="PF04075">
    <property type="entry name" value="F420H2_quin_red"/>
    <property type="match status" value="1"/>
</dbReference>
<proteinExistence type="predicted"/>
<gene>
    <name evidence="1" type="ORF">ORI27_09215</name>
</gene>
<keyword evidence="2" id="KW-1185">Reference proteome</keyword>
<evidence type="ECO:0000313" key="2">
    <source>
        <dbReference type="Proteomes" id="UP001300745"/>
    </source>
</evidence>
<dbReference type="NCBIfam" id="TIGR00026">
    <property type="entry name" value="hi_GC_TIGR00026"/>
    <property type="match status" value="1"/>
</dbReference>
<dbReference type="Gene3D" id="2.30.110.10">
    <property type="entry name" value="Electron Transport, Fmn-binding Protein, Chain A"/>
    <property type="match status" value="1"/>
</dbReference>
<evidence type="ECO:0000313" key="1">
    <source>
        <dbReference type="EMBL" id="MCX2936877.1"/>
    </source>
</evidence>
<protein>
    <submittedName>
        <fullName evidence="1">Nitroreductase family deazaflavin-dependent oxidoreductase</fullName>
    </submittedName>
</protein>
<dbReference type="InterPro" id="IPR004378">
    <property type="entry name" value="F420H2_quin_Rdtase"/>
</dbReference>
<dbReference type="EMBL" id="JAPJDO010000006">
    <property type="protein sequence ID" value="MCX2936877.1"/>
    <property type="molecule type" value="Genomic_DNA"/>
</dbReference>
<name>A0ABT3SDA9_9MYCO</name>
<sequence length="130" mass="14687">MPAPRWVAKFNKAALNKVTRFVAPWAPGWAVVIHRGRKSGRVFRTPLWAFRRGDGYVIALTYGPSTDWVRNVIAAGGCQIQSRGRHYELVNPQVYRDDSAEDMPAFIRFMLTRVIKAPEFLRLDIASAAA</sequence>
<dbReference type="RefSeq" id="WP_265996439.1">
    <property type="nucleotide sequence ID" value="NZ_JAPJDN010000006.1"/>
</dbReference>
<dbReference type="InterPro" id="IPR012349">
    <property type="entry name" value="Split_barrel_FMN-bd"/>
</dbReference>
<comment type="caution">
    <text evidence="1">The sequence shown here is derived from an EMBL/GenBank/DDBJ whole genome shotgun (WGS) entry which is preliminary data.</text>
</comment>
<dbReference type="Proteomes" id="UP001300745">
    <property type="component" value="Unassembled WGS sequence"/>
</dbReference>
<accession>A0ABT3SDA9</accession>
<organism evidence="1 2">
    <name type="scientific">Mycobacterium pinniadriaticum</name>
    <dbReference type="NCBI Taxonomy" id="2994102"/>
    <lineage>
        <taxon>Bacteria</taxon>
        <taxon>Bacillati</taxon>
        <taxon>Actinomycetota</taxon>
        <taxon>Actinomycetes</taxon>
        <taxon>Mycobacteriales</taxon>
        <taxon>Mycobacteriaceae</taxon>
        <taxon>Mycobacterium</taxon>
    </lineage>
</organism>
<reference evidence="1 2" key="1">
    <citation type="submission" date="2022-11" db="EMBL/GenBank/DDBJ databases">
        <title>Mycobacterium sp. nov.</title>
        <authorList>
            <person name="Papic B."/>
            <person name="Spicic S."/>
            <person name="Duvnjak S."/>
        </authorList>
    </citation>
    <scope>NUCLEOTIDE SEQUENCE [LARGE SCALE GENOMIC DNA]</scope>
    <source>
        <strain evidence="1 2">CVI_P4</strain>
    </source>
</reference>